<dbReference type="Gene3D" id="1.10.260.40">
    <property type="entry name" value="lambda repressor-like DNA-binding domains"/>
    <property type="match status" value="1"/>
</dbReference>
<dbReference type="GO" id="GO:0000976">
    <property type="term" value="F:transcription cis-regulatory region binding"/>
    <property type="evidence" value="ECO:0007669"/>
    <property type="project" value="TreeGrafter"/>
</dbReference>
<protein>
    <submittedName>
        <fullName evidence="5">Transcriptional regulator, LacI family</fullName>
    </submittedName>
</protein>
<keyword evidence="6" id="KW-1185">Reference proteome</keyword>
<keyword evidence="3" id="KW-0804">Transcription</keyword>
<dbReference type="OrthoDB" id="9775106at2"/>
<dbReference type="InterPro" id="IPR028082">
    <property type="entry name" value="Peripla_BP_I"/>
</dbReference>
<keyword evidence="1" id="KW-0805">Transcription regulation</keyword>
<dbReference type="PANTHER" id="PTHR30146:SF109">
    <property type="entry name" value="HTH-TYPE TRANSCRIPTIONAL REGULATOR GALS"/>
    <property type="match status" value="1"/>
</dbReference>
<proteinExistence type="predicted"/>
<dbReference type="SUPFAM" id="SSF53822">
    <property type="entry name" value="Periplasmic binding protein-like I"/>
    <property type="match status" value="1"/>
</dbReference>
<gene>
    <name evidence="5" type="ORF">SAMN02745912_00867</name>
</gene>
<evidence type="ECO:0000256" key="2">
    <source>
        <dbReference type="ARBA" id="ARBA00023125"/>
    </source>
</evidence>
<dbReference type="GO" id="GO:0003700">
    <property type="term" value="F:DNA-binding transcription factor activity"/>
    <property type="evidence" value="ECO:0007669"/>
    <property type="project" value="TreeGrafter"/>
</dbReference>
<dbReference type="PROSITE" id="PS00356">
    <property type="entry name" value="HTH_LACI_1"/>
    <property type="match status" value="1"/>
</dbReference>
<dbReference type="Pfam" id="PF13377">
    <property type="entry name" value="Peripla_BP_3"/>
    <property type="match status" value="1"/>
</dbReference>
<dbReference type="SUPFAM" id="SSF47413">
    <property type="entry name" value="lambda repressor-like DNA-binding domains"/>
    <property type="match status" value="1"/>
</dbReference>
<dbReference type="InterPro" id="IPR010982">
    <property type="entry name" value="Lambda_DNA-bd_dom_sf"/>
</dbReference>
<dbReference type="PROSITE" id="PS50932">
    <property type="entry name" value="HTH_LACI_2"/>
    <property type="match status" value="1"/>
</dbReference>
<dbReference type="Gene3D" id="3.40.50.2300">
    <property type="match status" value="2"/>
</dbReference>
<dbReference type="InterPro" id="IPR046335">
    <property type="entry name" value="LacI/GalR-like_sensor"/>
</dbReference>
<dbReference type="PRINTS" id="PR00036">
    <property type="entry name" value="HTHLACI"/>
</dbReference>
<reference evidence="5 6" key="1">
    <citation type="submission" date="2016-11" db="EMBL/GenBank/DDBJ databases">
        <authorList>
            <person name="Jaros S."/>
            <person name="Januszkiewicz K."/>
            <person name="Wedrychowicz H."/>
        </authorList>
    </citation>
    <scope>NUCLEOTIDE SEQUENCE [LARGE SCALE GENOMIC DNA]</scope>
    <source>
        <strain evidence="5 6">DSM 15212</strain>
    </source>
</reference>
<dbReference type="SMART" id="SM00354">
    <property type="entry name" value="HTH_LACI"/>
    <property type="match status" value="1"/>
</dbReference>
<sequence>MKNLNIRDIAKIAGVGVSTVSRVINNHPDVKERTREKVLQIIEQYNYIPNNSARNLKRSDSKNIGVLVKGIHNPFFSKIVQSIEEKIDKEGYSLILHYSTGDCNDIEAAIELIKEKKLKGLICLGGDFDNLNKSQLIDLKIPIVLSSTSIFQNENKDNFSSVIIENEEAAFKAVDYLCKLGHRKIGIIATGEGDKSIGRLRLKGYKKALHKNNMKYNAEFLEIGEYTFQSAFNAMNRLLDKDLGLTAVFATSDIMAIGASKAILKRGLNIPDDISVIGFDGIEYAEFFHPSITTIKQPGEYMGEKSVEILFDLIKKKGDHRHIILETKLLERESCKKLVQQEDDV</sequence>
<keyword evidence="2" id="KW-0238">DNA-binding</keyword>
<dbReference type="CDD" id="cd01392">
    <property type="entry name" value="HTH_LacI"/>
    <property type="match status" value="1"/>
</dbReference>
<dbReference type="Pfam" id="PF00356">
    <property type="entry name" value="LacI"/>
    <property type="match status" value="1"/>
</dbReference>
<dbReference type="EMBL" id="FRAG01000007">
    <property type="protein sequence ID" value="SHJ72813.1"/>
    <property type="molecule type" value="Genomic_DNA"/>
</dbReference>
<evidence type="ECO:0000256" key="3">
    <source>
        <dbReference type="ARBA" id="ARBA00023163"/>
    </source>
</evidence>
<dbReference type="Proteomes" id="UP000184465">
    <property type="component" value="Unassembled WGS sequence"/>
</dbReference>
<dbReference type="AlphaFoldDB" id="A0A1M6LNU0"/>
<dbReference type="PANTHER" id="PTHR30146">
    <property type="entry name" value="LACI-RELATED TRANSCRIPTIONAL REPRESSOR"/>
    <property type="match status" value="1"/>
</dbReference>
<organism evidence="5 6">
    <name type="scientific">Paramaledivibacter caminithermalis (strain DSM 15212 / CIP 107654 / DViRD3)</name>
    <name type="common">Clostridium caminithermale</name>
    <dbReference type="NCBI Taxonomy" id="1121301"/>
    <lineage>
        <taxon>Bacteria</taxon>
        <taxon>Bacillati</taxon>
        <taxon>Bacillota</taxon>
        <taxon>Clostridia</taxon>
        <taxon>Peptostreptococcales</taxon>
        <taxon>Caminicellaceae</taxon>
        <taxon>Paramaledivibacter</taxon>
    </lineage>
</organism>
<dbReference type="InterPro" id="IPR000843">
    <property type="entry name" value="HTH_LacI"/>
</dbReference>
<evidence type="ECO:0000313" key="6">
    <source>
        <dbReference type="Proteomes" id="UP000184465"/>
    </source>
</evidence>
<evidence type="ECO:0000256" key="1">
    <source>
        <dbReference type="ARBA" id="ARBA00023015"/>
    </source>
</evidence>
<evidence type="ECO:0000313" key="5">
    <source>
        <dbReference type="EMBL" id="SHJ72813.1"/>
    </source>
</evidence>
<dbReference type="STRING" id="1121301.SAMN02745912_00867"/>
<evidence type="ECO:0000259" key="4">
    <source>
        <dbReference type="PROSITE" id="PS50932"/>
    </source>
</evidence>
<dbReference type="RefSeq" id="WP_073147340.1">
    <property type="nucleotide sequence ID" value="NZ_FRAG01000007.1"/>
</dbReference>
<dbReference type="CDD" id="cd06267">
    <property type="entry name" value="PBP1_LacI_sugar_binding-like"/>
    <property type="match status" value="1"/>
</dbReference>
<name>A0A1M6LNU0_PARC5</name>
<accession>A0A1M6LNU0</accession>
<feature type="domain" description="HTH lacI-type" evidence="4">
    <location>
        <begin position="4"/>
        <end position="58"/>
    </location>
</feature>